<reference evidence="1 2" key="1">
    <citation type="submission" date="2024-01" db="EMBL/GenBank/DDBJ databases">
        <title>The complete chloroplast genome sequence of Lithospermum erythrorhizon: insights into the phylogenetic relationship among Boraginaceae species and the maternal lineages of purple gromwells.</title>
        <authorList>
            <person name="Okada T."/>
            <person name="Watanabe K."/>
        </authorList>
    </citation>
    <scope>NUCLEOTIDE SEQUENCE [LARGE SCALE GENOMIC DNA]</scope>
</reference>
<keyword evidence="2" id="KW-1185">Reference proteome</keyword>
<accession>A0AAV3P0G3</accession>
<sequence length="97" mass="10704">MGPFGRPLQAPNSPVISARTAAAEAFWYEKNSTKSTLDLEFATSKSRLDLPCSTIILISIAAVPKSSSELGRSIKIIENKLNLRVADYHIIMMDYEC</sequence>
<comment type="caution">
    <text evidence="1">The sequence shown here is derived from an EMBL/GenBank/DDBJ whole genome shotgun (WGS) entry which is preliminary data.</text>
</comment>
<organism evidence="1 2">
    <name type="scientific">Lithospermum erythrorhizon</name>
    <name type="common">Purple gromwell</name>
    <name type="synonym">Lithospermum officinale var. erythrorhizon</name>
    <dbReference type="NCBI Taxonomy" id="34254"/>
    <lineage>
        <taxon>Eukaryota</taxon>
        <taxon>Viridiplantae</taxon>
        <taxon>Streptophyta</taxon>
        <taxon>Embryophyta</taxon>
        <taxon>Tracheophyta</taxon>
        <taxon>Spermatophyta</taxon>
        <taxon>Magnoliopsida</taxon>
        <taxon>eudicotyledons</taxon>
        <taxon>Gunneridae</taxon>
        <taxon>Pentapetalae</taxon>
        <taxon>asterids</taxon>
        <taxon>lamiids</taxon>
        <taxon>Boraginales</taxon>
        <taxon>Boraginaceae</taxon>
        <taxon>Boraginoideae</taxon>
        <taxon>Lithospermeae</taxon>
        <taxon>Lithospermum</taxon>
    </lineage>
</organism>
<name>A0AAV3P0G3_LITER</name>
<dbReference type="Proteomes" id="UP001454036">
    <property type="component" value="Unassembled WGS sequence"/>
</dbReference>
<gene>
    <name evidence="1" type="ORF">LIER_05179</name>
</gene>
<dbReference type="AlphaFoldDB" id="A0AAV3P0G3"/>
<protein>
    <submittedName>
        <fullName evidence="1">Uncharacterized protein</fullName>
    </submittedName>
</protein>
<evidence type="ECO:0000313" key="2">
    <source>
        <dbReference type="Proteomes" id="UP001454036"/>
    </source>
</evidence>
<dbReference type="EMBL" id="BAABME010000702">
    <property type="protein sequence ID" value="GAA0144841.1"/>
    <property type="molecule type" value="Genomic_DNA"/>
</dbReference>
<evidence type="ECO:0000313" key="1">
    <source>
        <dbReference type="EMBL" id="GAA0144841.1"/>
    </source>
</evidence>
<proteinExistence type="predicted"/>